<keyword evidence="2" id="KW-0349">Heme</keyword>
<evidence type="ECO:0000256" key="1">
    <source>
        <dbReference type="ARBA" id="ARBA00010617"/>
    </source>
</evidence>
<dbReference type="FunFam" id="1.10.630.10:FF:000018">
    <property type="entry name" value="Cytochrome P450 monooxygenase"/>
    <property type="match status" value="1"/>
</dbReference>
<dbReference type="AlphaFoldDB" id="A0A8J3QEM6"/>
<sequence length="400" mass="44727">MSEEPRSYPFSEPDRLNLDPAYAEVREAQGLVRVKLPFGRPAWLATRYEDVRLVLGDPRFSRAQAVGKGDEPSLIPFGPGPDTIVAMDPPEHTRLRRVVAKAFTMRRIDSLRPWVQKIVDDLLDEMEKHGSPIDLVESFARPQPGMTIFELMGIPYEDRPKVQKWTDIALSTLSAGYTRDEVLEAAASIRAYLADQLEIRRNDPKDDLLGVLVSARDEQDRLTEQEMVNLGVAVVVTGNETTADQITNFTYLLLTHPQHMQELRDNPGLVPQAVEEMLRYTPLLAGTSFPRVATEDVVLGEVLVRAGDAVLPSMMSANRDGSVFANPDVLDFHREDNPHLGTGHGVHRCLGAQLAKMELEIALSSLLKRFPQLRLATAPEEVTFRKGTLQRAPQELLIAW</sequence>
<accession>A0A8J3QEM6</accession>
<keyword evidence="6" id="KW-0503">Monooxygenase</keyword>
<evidence type="ECO:0000256" key="2">
    <source>
        <dbReference type="ARBA" id="ARBA00022617"/>
    </source>
</evidence>
<dbReference type="Gene3D" id="1.10.630.10">
    <property type="entry name" value="Cytochrome P450"/>
    <property type="match status" value="1"/>
</dbReference>
<proteinExistence type="inferred from homology"/>
<dbReference type="EMBL" id="BONY01000066">
    <property type="protein sequence ID" value="GIH09331.1"/>
    <property type="molecule type" value="Genomic_DNA"/>
</dbReference>
<keyword evidence="4" id="KW-0560">Oxidoreductase</keyword>
<evidence type="ECO:0000313" key="8">
    <source>
        <dbReference type="Proteomes" id="UP000612899"/>
    </source>
</evidence>
<reference evidence="7" key="1">
    <citation type="submission" date="2021-01" db="EMBL/GenBank/DDBJ databases">
        <title>Whole genome shotgun sequence of Rhizocola hellebori NBRC 109834.</title>
        <authorList>
            <person name="Komaki H."/>
            <person name="Tamura T."/>
        </authorList>
    </citation>
    <scope>NUCLEOTIDE SEQUENCE</scope>
    <source>
        <strain evidence="7">NBRC 109834</strain>
    </source>
</reference>
<keyword evidence="3" id="KW-0479">Metal-binding</keyword>
<evidence type="ECO:0000313" key="7">
    <source>
        <dbReference type="EMBL" id="GIH09331.1"/>
    </source>
</evidence>
<dbReference type="GO" id="GO:0005506">
    <property type="term" value="F:iron ion binding"/>
    <property type="evidence" value="ECO:0007669"/>
    <property type="project" value="InterPro"/>
</dbReference>
<gene>
    <name evidence="7" type="ORF">Rhe02_73980</name>
</gene>
<protein>
    <submittedName>
        <fullName evidence="7">Cytochrome P450</fullName>
    </submittedName>
</protein>
<dbReference type="InterPro" id="IPR002397">
    <property type="entry name" value="Cyt_P450_B"/>
</dbReference>
<dbReference type="SUPFAM" id="SSF48264">
    <property type="entry name" value="Cytochrome P450"/>
    <property type="match status" value="1"/>
</dbReference>
<evidence type="ECO:0000256" key="3">
    <source>
        <dbReference type="ARBA" id="ARBA00022723"/>
    </source>
</evidence>
<dbReference type="InterPro" id="IPR001128">
    <property type="entry name" value="Cyt_P450"/>
</dbReference>
<dbReference type="CDD" id="cd11031">
    <property type="entry name" value="Cyp158A-like"/>
    <property type="match status" value="1"/>
</dbReference>
<dbReference type="PANTHER" id="PTHR46696">
    <property type="entry name" value="P450, PUTATIVE (EUROFUNG)-RELATED"/>
    <property type="match status" value="1"/>
</dbReference>
<evidence type="ECO:0000256" key="5">
    <source>
        <dbReference type="ARBA" id="ARBA00023004"/>
    </source>
</evidence>
<dbReference type="Proteomes" id="UP000612899">
    <property type="component" value="Unassembled WGS sequence"/>
</dbReference>
<dbReference type="GO" id="GO:0016705">
    <property type="term" value="F:oxidoreductase activity, acting on paired donors, with incorporation or reduction of molecular oxygen"/>
    <property type="evidence" value="ECO:0007669"/>
    <property type="project" value="InterPro"/>
</dbReference>
<dbReference type="PRINTS" id="PR00359">
    <property type="entry name" value="BP450"/>
</dbReference>
<dbReference type="Pfam" id="PF00067">
    <property type="entry name" value="p450"/>
    <property type="match status" value="1"/>
</dbReference>
<comment type="similarity">
    <text evidence="1">Belongs to the cytochrome P450 family.</text>
</comment>
<name>A0A8J3QEM6_9ACTN</name>
<comment type="caution">
    <text evidence="7">The sequence shown here is derived from an EMBL/GenBank/DDBJ whole genome shotgun (WGS) entry which is preliminary data.</text>
</comment>
<dbReference type="GO" id="GO:0004497">
    <property type="term" value="F:monooxygenase activity"/>
    <property type="evidence" value="ECO:0007669"/>
    <property type="project" value="UniProtKB-KW"/>
</dbReference>
<keyword evidence="8" id="KW-1185">Reference proteome</keyword>
<dbReference type="PANTHER" id="PTHR46696:SF6">
    <property type="entry name" value="P450, PUTATIVE (EUROFUNG)-RELATED"/>
    <property type="match status" value="1"/>
</dbReference>
<dbReference type="InterPro" id="IPR036396">
    <property type="entry name" value="Cyt_P450_sf"/>
</dbReference>
<dbReference type="GO" id="GO:0017000">
    <property type="term" value="P:antibiotic biosynthetic process"/>
    <property type="evidence" value="ECO:0007669"/>
    <property type="project" value="UniProtKB-ARBA"/>
</dbReference>
<keyword evidence="5" id="KW-0408">Iron</keyword>
<dbReference type="GO" id="GO:0020037">
    <property type="term" value="F:heme binding"/>
    <property type="evidence" value="ECO:0007669"/>
    <property type="project" value="InterPro"/>
</dbReference>
<organism evidence="7 8">
    <name type="scientific">Rhizocola hellebori</name>
    <dbReference type="NCBI Taxonomy" id="1392758"/>
    <lineage>
        <taxon>Bacteria</taxon>
        <taxon>Bacillati</taxon>
        <taxon>Actinomycetota</taxon>
        <taxon>Actinomycetes</taxon>
        <taxon>Micromonosporales</taxon>
        <taxon>Micromonosporaceae</taxon>
        <taxon>Rhizocola</taxon>
    </lineage>
</organism>
<evidence type="ECO:0000256" key="6">
    <source>
        <dbReference type="ARBA" id="ARBA00023033"/>
    </source>
</evidence>
<evidence type="ECO:0000256" key="4">
    <source>
        <dbReference type="ARBA" id="ARBA00023002"/>
    </source>
</evidence>